<organism evidence="2 3">
    <name type="scientific">Miscanthus lutarioriparius</name>
    <dbReference type="NCBI Taxonomy" id="422564"/>
    <lineage>
        <taxon>Eukaryota</taxon>
        <taxon>Viridiplantae</taxon>
        <taxon>Streptophyta</taxon>
        <taxon>Embryophyta</taxon>
        <taxon>Tracheophyta</taxon>
        <taxon>Spermatophyta</taxon>
        <taxon>Magnoliopsida</taxon>
        <taxon>Liliopsida</taxon>
        <taxon>Poales</taxon>
        <taxon>Poaceae</taxon>
        <taxon>PACMAD clade</taxon>
        <taxon>Panicoideae</taxon>
        <taxon>Andropogonodae</taxon>
        <taxon>Andropogoneae</taxon>
        <taxon>Saccharinae</taxon>
        <taxon>Miscanthus</taxon>
    </lineage>
</organism>
<comment type="caution">
    <text evidence="2">The sequence shown here is derived from an EMBL/GenBank/DDBJ whole genome shotgun (WGS) entry which is preliminary data.</text>
</comment>
<reference evidence="2" key="1">
    <citation type="submission" date="2020-10" db="EMBL/GenBank/DDBJ databases">
        <authorList>
            <person name="Han B."/>
            <person name="Lu T."/>
            <person name="Zhao Q."/>
            <person name="Huang X."/>
            <person name="Zhao Y."/>
        </authorList>
    </citation>
    <scope>NUCLEOTIDE SEQUENCE</scope>
</reference>
<feature type="region of interest" description="Disordered" evidence="1">
    <location>
        <begin position="131"/>
        <end position="153"/>
    </location>
</feature>
<name>A0A811RFA1_9POAL</name>
<proteinExistence type="predicted"/>
<protein>
    <submittedName>
        <fullName evidence="2">Uncharacterized protein</fullName>
    </submittedName>
</protein>
<gene>
    <name evidence="2" type="ORF">NCGR_LOCUS51966</name>
</gene>
<evidence type="ECO:0000256" key="1">
    <source>
        <dbReference type="SAM" id="MobiDB-lite"/>
    </source>
</evidence>
<keyword evidence="3" id="KW-1185">Reference proteome</keyword>
<dbReference type="AlphaFoldDB" id="A0A811RFA1"/>
<dbReference type="Proteomes" id="UP000604825">
    <property type="component" value="Unassembled WGS sequence"/>
</dbReference>
<dbReference type="EMBL" id="CAJGYO010000014">
    <property type="protein sequence ID" value="CAD6268661.1"/>
    <property type="molecule type" value="Genomic_DNA"/>
</dbReference>
<evidence type="ECO:0000313" key="3">
    <source>
        <dbReference type="Proteomes" id="UP000604825"/>
    </source>
</evidence>
<accession>A0A811RFA1</accession>
<evidence type="ECO:0000313" key="2">
    <source>
        <dbReference type="EMBL" id="CAD6268661.1"/>
    </source>
</evidence>
<sequence>MSVKFARYAMELLRFNEAAGVEVVVMAYLRSIFIPRVLSALDCNIMSGCKGEMGKVLLFVIQGVAAALPQSLVYDLFLLDATLALPIPPTLVWGSSSALPHAPPRRSHVDVLPSKEPAVEALRGTEPPTRWVTRQEDGRHGTHMTPTSATRDSIDLPPAPWLASLSPQLHLPPDLDARHFDVCVLYLLAAHDVFVEMAQMIHISQRKHGRARGDPRLGCSGGIAISRSSMGPVPFEPRSVEKPVSFDNICVRAFVLDCCIR</sequence>